<comment type="similarity">
    <text evidence="3">Belongs to the peptidase M50B family.</text>
</comment>
<dbReference type="InterPro" id="IPR008915">
    <property type="entry name" value="Peptidase_M50"/>
</dbReference>
<dbReference type="GO" id="GO:0008237">
    <property type="term" value="F:metallopeptidase activity"/>
    <property type="evidence" value="ECO:0007669"/>
    <property type="project" value="UniProtKB-KW"/>
</dbReference>
<keyword evidence="8" id="KW-0378">Hydrolase</keyword>
<keyword evidence="7" id="KW-0479">Metal-binding</keyword>
<feature type="transmembrane region" description="Helical" evidence="13">
    <location>
        <begin position="52"/>
        <end position="72"/>
    </location>
</feature>
<evidence type="ECO:0000256" key="8">
    <source>
        <dbReference type="ARBA" id="ARBA00022801"/>
    </source>
</evidence>
<evidence type="ECO:0000256" key="11">
    <source>
        <dbReference type="ARBA" id="ARBA00023049"/>
    </source>
</evidence>
<organism evidence="15 16">
    <name type="scientific">Alkaliphilus peptidifermentans DSM 18978</name>
    <dbReference type="NCBI Taxonomy" id="1120976"/>
    <lineage>
        <taxon>Bacteria</taxon>
        <taxon>Bacillati</taxon>
        <taxon>Bacillota</taxon>
        <taxon>Clostridia</taxon>
        <taxon>Peptostreptococcales</taxon>
        <taxon>Natronincolaceae</taxon>
        <taxon>Alkaliphilus</taxon>
    </lineage>
</organism>
<dbReference type="PANTHER" id="PTHR35864">
    <property type="entry name" value="ZINC METALLOPROTEASE MJ0611-RELATED"/>
    <property type="match status" value="1"/>
</dbReference>
<evidence type="ECO:0000256" key="1">
    <source>
        <dbReference type="ARBA" id="ARBA00001947"/>
    </source>
</evidence>
<evidence type="ECO:0000256" key="7">
    <source>
        <dbReference type="ARBA" id="ARBA00022723"/>
    </source>
</evidence>
<evidence type="ECO:0000256" key="9">
    <source>
        <dbReference type="ARBA" id="ARBA00022833"/>
    </source>
</evidence>
<dbReference type="InterPro" id="IPR044537">
    <property type="entry name" value="Rip2-like"/>
</dbReference>
<dbReference type="PANTHER" id="PTHR35864:SF1">
    <property type="entry name" value="ZINC METALLOPROTEASE YWHC-RELATED"/>
    <property type="match status" value="1"/>
</dbReference>
<keyword evidence="4" id="KW-1003">Cell membrane</keyword>
<dbReference type="OrthoDB" id="9800627at2"/>
<dbReference type="GO" id="GO:0046872">
    <property type="term" value="F:metal ion binding"/>
    <property type="evidence" value="ECO:0007669"/>
    <property type="project" value="UniProtKB-KW"/>
</dbReference>
<evidence type="ECO:0000256" key="10">
    <source>
        <dbReference type="ARBA" id="ARBA00022989"/>
    </source>
</evidence>
<dbReference type="STRING" id="1120976.SAMN03080606_03438"/>
<proteinExistence type="inferred from homology"/>
<name>A0A1G5KEN5_9FIRM</name>
<keyword evidence="10 13" id="KW-1133">Transmembrane helix</keyword>
<dbReference type="Pfam" id="PF02163">
    <property type="entry name" value="Peptidase_M50"/>
    <property type="match status" value="1"/>
</dbReference>
<comment type="subcellular location">
    <subcellularLocation>
        <location evidence="2">Cell membrane</location>
        <topology evidence="2">Multi-pass membrane protein</topology>
    </subcellularLocation>
</comment>
<dbReference type="CDD" id="cd06158">
    <property type="entry name" value="S2P-M50_like_1"/>
    <property type="match status" value="1"/>
</dbReference>
<dbReference type="AlphaFoldDB" id="A0A1G5KEN5"/>
<evidence type="ECO:0000256" key="4">
    <source>
        <dbReference type="ARBA" id="ARBA00022475"/>
    </source>
</evidence>
<protein>
    <submittedName>
        <fullName evidence="15">Zn-dependent protease (Includes SpoIVFB)</fullName>
    </submittedName>
</protein>
<reference evidence="15 16" key="1">
    <citation type="submission" date="2016-10" db="EMBL/GenBank/DDBJ databases">
        <authorList>
            <person name="de Groot N.N."/>
        </authorList>
    </citation>
    <scope>NUCLEOTIDE SEQUENCE [LARGE SCALE GENOMIC DNA]</scope>
    <source>
        <strain evidence="15 16">DSM 18978</strain>
    </source>
</reference>
<feature type="transmembrane region" description="Helical" evidence="13">
    <location>
        <begin position="84"/>
        <end position="107"/>
    </location>
</feature>
<evidence type="ECO:0000259" key="14">
    <source>
        <dbReference type="Pfam" id="PF02163"/>
    </source>
</evidence>
<dbReference type="Proteomes" id="UP000198636">
    <property type="component" value="Unassembled WGS sequence"/>
</dbReference>
<accession>A0A1G5KEN5</accession>
<keyword evidence="11" id="KW-0482">Metalloprotease</keyword>
<keyword evidence="16" id="KW-1185">Reference proteome</keyword>
<feature type="transmembrane region" description="Helical" evidence="13">
    <location>
        <begin position="171"/>
        <end position="191"/>
    </location>
</feature>
<evidence type="ECO:0000256" key="13">
    <source>
        <dbReference type="SAM" id="Phobius"/>
    </source>
</evidence>
<evidence type="ECO:0000256" key="3">
    <source>
        <dbReference type="ARBA" id="ARBA00007931"/>
    </source>
</evidence>
<evidence type="ECO:0000313" key="16">
    <source>
        <dbReference type="Proteomes" id="UP000198636"/>
    </source>
</evidence>
<sequence>MFQFDINRIILTLPGILVALTLHEFAHAYTAYLLGDPTSKNHGRLTLNPIAHIDIFGFLMLMFAGFGWAKPVPINPNYFKNRKMGTFLVSIAGPATNIILAILFTFALGLQLKYFNNTVFTNIIFYGVMINIVLAVFNLLPIPPLDGSKLLLAFLPDRFEDYYYQYQKYSYFLLLLLLFFNGIGRVIGPIVEWVMDMLLRLLVVFF</sequence>
<evidence type="ECO:0000256" key="5">
    <source>
        <dbReference type="ARBA" id="ARBA00022670"/>
    </source>
</evidence>
<keyword evidence="6 13" id="KW-0812">Transmembrane</keyword>
<dbReference type="InterPro" id="IPR052348">
    <property type="entry name" value="Metallopeptidase_M50B"/>
</dbReference>
<keyword evidence="9" id="KW-0862">Zinc</keyword>
<evidence type="ECO:0000256" key="12">
    <source>
        <dbReference type="ARBA" id="ARBA00023136"/>
    </source>
</evidence>
<dbReference type="RefSeq" id="WP_091545950.1">
    <property type="nucleotide sequence ID" value="NZ_FMUS01000026.1"/>
</dbReference>
<evidence type="ECO:0000256" key="2">
    <source>
        <dbReference type="ARBA" id="ARBA00004651"/>
    </source>
</evidence>
<evidence type="ECO:0000313" key="15">
    <source>
        <dbReference type="EMBL" id="SCY99056.1"/>
    </source>
</evidence>
<feature type="transmembrane region" description="Helical" evidence="13">
    <location>
        <begin position="119"/>
        <end position="140"/>
    </location>
</feature>
<dbReference type="GO" id="GO:0006508">
    <property type="term" value="P:proteolysis"/>
    <property type="evidence" value="ECO:0007669"/>
    <property type="project" value="UniProtKB-KW"/>
</dbReference>
<comment type="cofactor">
    <cofactor evidence="1">
        <name>Zn(2+)</name>
        <dbReference type="ChEBI" id="CHEBI:29105"/>
    </cofactor>
</comment>
<dbReference type="EMBL" id="FMUS01000026">
    <property type="protein sequence ID" value="SCY99056.1"/>
    <property type="molecule type" value="Genomic_DNA"/>
</dbReference>
<keyword evidence="5 15" id="KW-0645">Protease</keyword>
<dbReference type="GO" id="GO:0005886">
    <property type="term" value="C:plasma membrane"/>
    <property type="evidence" value="ECO:0007669"/>
    <property type="project" value="UniProtKB-SubCell"/>
</dbReference>
<gene>
    <name evidence="15" type="ORF">SAMN03080606_03438</name>
</gene>
<evidence type="ECO:0000256" key="6">
    <source>
        <dbReference type="ARBA" id="ARBA00022692"/>
    </source>
</evidence>
<keyword evidence="12 13" id="KW-0472">Membrane</keyword>
<feature type="domain" description="Peptidase M50" evidence="14">
    <location>
        <begin position="120"/>
        <end position="177"/>
    </location>
</feature>